<dbReference type="SUPFAM" id="SSF53850">
    <property type="entry name" value="Periplasmic binding protein-like II"/>
    <property type="match status" value="1"/>
</dbReference>
<name>A0A1F6BFD9_9BACT</name>
<dbReference type="AlphaFoldDB" id="A0A1F6BFD9"/>
<evidence type="ECO:0000313" key="3">
    <source>
        <dbReference type="Proteomes" id="UP000176228"/>
    </source>
</evidence>
<evidence type="ECO:0000313" key="2">
    <source>
        <dbReference type="EMBL" id="OGG35492.1"/>
    </source>
</evidence>
<sequence>MKRYLWIVSIFIIIFTATALVYRPKQKSLEKVTVLLDWFPNTNHTGLYVAAEKKYFKDAGLEVEIIQPSEGENIQIVAAGKADFAVSSQEVVTLARAEDIPIISIAAVIQHNTSAFVSLKESNIKSVRDFEGKKYGGWGSPIEEAVLRAVMTDAGADYLKLKNVTIGTTDFFTTIGRNSDFQWIFYGWDGIEAKHRGIDLNLIQLKDLDPVLDYYTPVIVTNEKSVNNRRDLVKKFTLAAARGYVFAIDHPQEAAEILIKNVPEIKQDLVKESQKWLSSQYRADKPKWGRQEEAVWQRYADWLFDHGLLKKKIEGKSAFTNEFLP</sequence>
<dbReference type="EMBL" id="MFJU01000026">
    <property type="protein sequence ID" value="OGG35492.1"/>
    <property type="molecule type" value="Genomic_DNA"/>
</dbReference>
<organism evidence="2 3">
    <name type="scientific">Candidatus Gottesmanbacteria bacterium RIFCSPLOWO2_01_FULL_42_22</name>
    <dbReference type="NCBI Taxonomy" id="1798391"/>
    <lineage>
        <taxon>Bacteria</taxon>
        <taxon>Candidatus Gottesmaniibacteriota</taxon>
    </lineage>
</organism>
<evidence type="ECO:0000259" key="1">
    <source>
        <dbReference type="Pfam" id="PF09084"/>
    </source>
</evidence>
<protein>
    <submittedName>
        <fullName evidence="2">ABC transporter substrate-binding protein</fullName>
    </submittedName>
</protein>
<dbReference type="InterPro" id="IPR027939">
    <property type="entry name" value="NMT1/THI5"/>
</dbReference>
<dbReference type="InterPro" id="IPR015168">
    <property type="entry name" value="SsuA/THI5"/>
</dbReference>
<dbReference type="GO" id="GO:0009228">
    <property type="term" value="P:thiamine biosynthetic process"/>
    <property type="evidence" value="ECO:0007669"/>
    <property type="project" value="InterPro"/>
</dbReference>
<dbReference type="Proteomes" id="UP000176228">
    <property type="component" value="Unassembled WGS sequence"/>
</dbReference>
<proteinExistence type="predicted"/>
<dbReference type="Gene3D" id="3.40.190.10">
    <property type="entry name" value="Periplasmic binding protein-like II"/>
    <property type="match status" value="2"/>
</dbReference>
<dbReference type="STRING" id="1798391.A2968_00660"/>
<gene>
    <name evidence="2" type="ORF">A2968_00660</name>
</gene>
<dbReference type="PANTHER" id="PTHR31528:SF3">
    <property type="entry name" value="THIAMINE BIOSYNTHESIS PROTEIN HI_0357-RELATED"/>
    <property type="match status" value="1"/>
</dbReference>
<dbReference type="PANTHER" id="PTHR31528">
    <property type="entry name" value="4-AMINO-5-HYDROXYMETHYL-2-METHYLPYRIMIDINE PHOSPHATE SYNTHASE THI11-RELATED"/>
    <property type="match status" value="1"/>
</dbReference>
<accession>A0A1F6BFD9</accession>
<comment type="caution">
    <text evidence="2">The sequence shown here is derived from an EMBL/GenBank/DDBJ whole genome shotgun (WGS) entry which is preliminary data.</text>
</comment>
<feature type="domain" description="SsuA/THI5-like" evidence="1">
    <location>
        <begin position="41"/>
        <end position="254"/>
    </location>
</feature>
<reference evidence="2 3" key="1">
    <citation type="journal article" date="2016" name="Nat. Commun.">
        <title>Thousands of microbial genomes shed light on interconnected biogeochemical processes in an aquifer system.</title>
        <authorList>
            <person name="Anantharaman K."/>
            <person name="Brown C.T."/>
            <person name="Hug L.A."/>
            <person name="Sharon I."/>
            <person name="Castelle C.J."/>
            <person name="Probst A.J."/>
            <person name="Thomas B.C."/>
            <person name="Singh A."/>
            <person name="Wilkins M.J."/>
            <person name="Karaoz U."/>
            <person name="Brodie E.L."/>
            <person name="Williams K.H."/>
            <person name="Hubbard S.S."/>
            <person name="Banfield J.F."/>
        </authorList>
    </citation>
    <scope>NUCLEOTIDE SEQUENCE [LARGE SCALE GENOMIC DNA]</scope>
</reference>
<dbReference type="Pfam" id="PF09084">
    <property type="entry name" value="NMT1"/>
    <property type="match status" value="1"/>
</dbReference>